<dbReference type="EMBL" id="FNBD01000005">
    <property type="protein sequence ID" value="SDE94949.1"/>
    <property type="molecule type" value="Genomic_DNA"/>
</dbReference>
<organism evidence="1 2">
    <name type="scientific">Cellulophaga baltica</name>
    <dbReference type="NCBI Taxonomy" id="76594"/>
    <lineage>
        <taxon>Bacteria</taxon>
        <taxon>Pseudomonadati</taxon>
        <taxon>Bacteroidota</taxon>
        <taxon>Flavobacteriia</taxon>
        <taxon>Flavobacteriales</taxon>
        <taxon>Flavobacteriaceae</taxon>
        <taxon>Cellulophaga</taxon>
    </lineage>
</organism>
<dbReference type="GeneID" id="78059732"/>
<gene>
    <name evidence="1" type="ORF">SAMN04487992_105250</name>
</gene>
<dbReference type="eggNOG" id="COG2146">
    <property type="taxonomic scope" value="Bacteria"/>
</dbReference>
<dbReference type="PROSITE" id="PS51257">
    <property type="entry name" value="PROKAR_LIPOPROTEIN"/>
    <property type="match status" value="1"/>
</dbReference>
<name>A0A1G7H490_9FLAO</name>
<protein>
    <submittedName>
        <fullName evidence="1">Uncharacterized protein</fullName>
    </submittedName>
</protein>
<keyword evidence="2" id="KW-1185">Reference proteome</keyword>
<evidence type="ECO:0000313" key="2">
    <source>
        <dbReference type="Proteomes" id="UP000182114"/>
    </source>
</evidence>
<dbReference type="RefSeq" id="WP_024479139.1">
    <property type="nucleotide sequence ID" value="NZ_CANLMK010000003.1"/>
</dbReference>
<sequence>MQRILAFFLLILLFACDTDTSDRNPYLQEIGFRFDINTNLPLYSDLTNEGSAIYIGNSQAGTRGIFVIKTLSAFAGYRAFEASCPNHTPSNCSTMTLDTSRNSVTCECDEYNYSLFTGQLLTKLDDDQRFYNMLEYRVSAGNGVISVTN</sequence>
<dbReference type="AlphaFoldDB" id="A0A1G7H490"/>
<accession>A0A1G7H490</accession>
<dbReference type="Proteomes" id="UP000182114">
    <property type="component" value="Unassembled WGS sequence"/>
</dbReference>
<evidence type="ECO:0000313" key="1">
    <source>
        <dbReference type="EMBL" id="SDE94949.1"/>
    </source>
</evidence>
<reference evidence="2" key="1">
    <citation type="submission" date="2016-10" db="EMBL/GenBank/DDBJ databases">
        <authorList>
            <person name="Varghese N."/>
            <person name="Submissions S."/>
        </authorList>
    </citation>
    <scope>NUCLEOTIDE SEQUENCE [LARGE SCALE GENOMIC DNA]</scope>
    <source>
        <strain evidence="2">DSM 24729</strain>
    </source>
</reference>
<proteinExistence type="predicted"/>